<gene>
    <name evidence="2" type="ORF">HAPAU_14410</name>
</gene>
<accession>A0A151AFI8</accession>
<keyword evidence="1" id="KW-0472">Membrane</keyword>
<protein>
    <submittedName>
        <fullName evidence="2">Uncharacterized protein</fullName>
    </submittedName>
</protein>
<comment type="caution">
    <text evidence="2">The sequence shown here is derived from an EMBL/GenBank/DDBJ whole genome shotgun (WGS) entry which is preliminary data.</text>
</comment>
<keyword evidence="3" id="KW-1185">Reference proteome</keyword>
<feature type="transmembrane region" description="Helical" evidence="1">
    <location>
        <begin position="7"/>
        <end position="27"/>
    </location>
</feature>
<feature type="transmembrane region" description="Helical" evidence="1">
    <location>
        <begin position="74"/>
        <end position="97"/>
    </location>
</feature>
<dbReference type="OrthoDB" id="271794at2157"/>
<dbReference type="RefSeq" id="WP_066380990.1">
    <property type="nucleotide sequence ID" value="NZ_LTAZ01000004.1"/>
</dbReference>
<keyword evidence="1" id="KW-0812">Transmembrane</keyword>
<evidence type="ECO:0000313" key="3">
    <source>
        <dbReference type="Proteomes" id="UP000075321"/>
    </source>
</evidence>
<dbReference type="EMBL" id="LTAZ01000004">
    <property type="protein sequence ID" value="KYH26344.1"/>
    <property type="molecule type" value="Genomic_DNA"/>
</dbReference>
<evidence type="ECO:0000256" key="1">
    <source>
        <dbReference type="SAM" id="Phobius"/>
    </source>
</evidence>
<dbReference type="PATRIC" id="fig|1008153.3.peg.1455"/>
<feature type="transmembrane region" description="Helical" evidence="1">
    <location>
        <begin position="148"/>
        <end position="166"/>
    </location>
</feature>
<feature type="transmembrane region" description="Helical" evidence="1">
    <location>
        <begin position="117"/>
        <end position="136"/>
    </location>
</feature>
<reference evidence="2 3" key="1">
    <citation type="submission" date="2016-02" db="EMBL/GenBank/DDBJ databases">
        <title>Genome sequence of Halalkalicoccus paucihalophilus DSM 24557.</title>
        <authorList>
            <person name="Poehlein A."/>
            <person name="Daniel R."/>
        </authorList>
    </citation>
    <scope>NUCLEOTIDE SEQUENCE [LARGE SCALE GENOMIC DNA]</scope>
    <source>
        <strain evidence="2 3">DSM 24557</strain>
    </source>
</reference>
<organism evidence="2 3">
    <name type="scientific">Halalkalicoccus paucihalophilus</name>
    <dbReference type="NCBI Taxonomy" id="1008153"/>
    <lineage>
        <taxon>Archaea</taxon>
        <taxon>Methanobacteriati</taxon>
        <taxon>Methanobacteriota</taxon>
        <taxon>Stenosarchaea group</taxon>
        <taxon>Halobacteria</taxon>
        <taxon>Halobacteriales</taxon>
        <taxon>Halococcaceae</taxon>
        <taxon>Halalkalicoccus</taxon>
    </lineage>
</organism>
<keyword evidence="1" id="KW-1133">Transmembrane helix</keyword>
<proteinExistence type="predicted"/>
<name>A0A151AFI8_9EURY</name>
<dbReference type="AlphaFoldDB" id="A0A151AFI8"/>
<sequence>MFELWGITVTGGTVVLALVLVAIVARTAWERPLAILAVGGLIGAVHAVAYWTAYLDAAALASVRETAVDVSVGAFFAVAGAIDAVFAAVGRAIAWAIDTLAGISMPETSVSVLEFGTFLLAIVVVSALVCGALIRIARWTTGTPIGEWLAGFGVVFGAIGILWTLLPVPVGELTAIHALLVAVALIAGVAIVAVAVRIPTPALRKRVRAGDR</sequence>
<dbReference type="Proteomes" id="UP000075321">
    <property type="component" value="Unassembled WGS sequence"/>
</dbReference>
<feature type="transmembrane region" description="Helical" evidence="1">
    <location>
        <begin position="178"/>
        <end position="198"/>
    </location>
</feature>
<evidence type="ECO:0000313" key="2">
    <source>
        <dbReference type="EMBL" id="KYH26344.1"/>
    </source>
</evidence>
<feature type="transmembrane region" description="Helical" evidence="1">
    <location>
        <begin position="33"/>
        <end position="53"/>
    </location>
</feature>